<protein>
    <recommendedName>
        <fullName evidence="4">Late embryogenesis abundant protein LEA-2 subgroup domain-containing protein</fullName>
    </recommendedName>
</protein>
<dbReference type="EMBL" id="JBBPBN010000041">
    <property type="protein sequence ID" value="KAK8998501.1"/>
    <property type="molecule type" value="Genomic_DNA"/>
</dbReference>
<evidence type="ECO:0000313" key="2">
    <source>
        <dbReference type="EMBL" id="KAK8998501.1"/>
    </source>
</evidence>
<evidence type="ECO:0000313" key="3">
    <source>
        <dbReference type="Proteomes" id="UP001396334"/>
    </source>
</evidence>
<dbReference type="PANTHER" id="PTHR48436">
    <property type="entry name" value="2, PUTATIVE-RELATED"/>
    <property type="match status" value="1"/>
</dbReference>
<keyword evidence="3" id="KW-1185">Reference proteome</keyword>
<dbReference type="PANTHER" id="PTHR48436:SF1">
    <property type="entry name" value="2, PUTATIVE-RELATED"/>
    <property type="match status" value="1"/>
</dbReference>
<name>A0ABR2QCU7_9ROSI</name>
<evidence type="ECO:0000256" key="1">
    <source>
        <dbReference type="SAM" id="Phobius"/>
    </source>
</evidence>
<proteinExistence type="predicted"/>
<keyword evidence="1" id="KW-1133">Transmembrane helix</keyword>
<evidence type="ECO:0008006" key="4">
    <source>
        <dbReference type="Google" id="ProtNLM"/>
    </source>
</evidence>
<gene>
    <name evidence="2" type="ORF">V6N11_083889</name>
</gene>
<feature type="transmembrane region" description="Helical" evidence="1">
    <location>
        <begin position="153"/>
        <end position="171"/>
    </location>
</feature>
<comment type="caution">
    <text evidence="2">The sequence shown here is derived from an EMBL/GenBank/DDBJ whole genome shotgun (WGS) entry which is preliminary data.</text>
</comment>
<reference evidence="2 3" key="1">
    <citation type="journal article" date="2024" name="G3 (Bethesda)">
        <title>Genome assembly of Hibiscus sabdariffa L. provides insights into metabolisms of medicinal natural products.</title>
        <authorList>
            <person name="Kim T."/>
        </authorList>
    </citation>
    <scope>NUCLEOTIDE SEQUENCE [LARGE SCALE GENOMIC DNA]</scope>
    <source>
        <strain evidence="2">TK-2024</strain>
        <tissue evidence="2">Old leaves</tissue>
    </source>
</reference>
<keyword evidence="1" id="KW-0472">Membrane</keyword>
<sequence length="340" mass="37960">MESYSHQEDQEALMFHSYPCAYYVQSPSTVSHANSTDIRNTPIQDPSSVTLHFHSPTPSDSNILTKNPDVARFTLSRYSSSRGSNNSFLHDKSIVAAAAADHKGGFNRLIIIDKVGHGDDQGDEEEDEDGKGWWWRYCSFRSSNSCAWISMQICWRLVLSLGIALLVFYIATKPPPPKISIKVARVGEFGLGEGVDGSGVSTKILTCNCSIGLLVENKSKLFGLHLHPPTMGIFFGRLPFAISHGPKLYAQSSGSSRFEVYVGTRNKPMYGAGRSMQDLLESGMGLPLVIRLKLRSNYRVVWNLIKPRFHHQVECLLLLDNKYDKKHHTQKYNSTCTITS</sequence>
<organism evidence="2 3">
    <name type="scientific">Hibiscus sabdariffa</name>
    <name type="common">roselle</name>
    <dbReference type="NCBI Taxonomy" id="183260"/>
    <lineage>
        <taxon>Eukaryota</taxon>
        <taxon>Viridiplantae</taxon>
        <taxon>Streptophyta</taxon>
        <taxon>Embryophyta</taxon>
        <taxon>Tracheophyta</taxon>
        <taxon>Spermatophyta</taxon>
        <taxon>Magnoliopsida</taxon>
        <taxon>eudicotyledons</taxon>
        <taxon>Gunneridae</taxon>
        <taxon>Pentapetalae</taxon>
        <taxon>rosids</taxon>
        <taxon>malvids</taxon>
        <taxon>Malvales</taxon>
        <taxon>Malvaceae</taxon>
        <taxon>Malvoideae</taxon>
        <taxon>Hibiscus</taxon>
    </lineage>
</organism>
<accession>A0ABR2QCU7</accession>
<dbReference type="InterPro" id="IPR055276">
    <property type="entry name" value="NHL41-like"/>
</dbReference>
<dbReference type="Proteomes" id="UP001396334">
    <property type="component" value="Unassembled WGS sequence"/>
</dbReference>
<keyword evidence="1" id="KW-0812">Transmembrane</keyword>